<dbReference type="GO" id="GO:0050135">
    <property type="term" value="F:NADP+ nucleosidase activity"/>
    <property type="evidence" value="ECO:0007669"/>
    <property type="project" value="InterPro"/>
</dbReference>
<protein>
    <recommendedName>
        <fullName evidence="1">CD-NTase-associated protein 12/Pycsar effector protein TIR domain-containing protein</fullName>
    </recommendedName>
</protein>
<accession>A9IYL7</accession>
<dbReference type="AlphaFoldDB" id="A9IYL7"/>
<name>A9IYL7_BART1</name>
<dbReference type="KEGG" id="btr:BT_2388"/>
<dbReference type="EMBL" id="AM260525">
    <property type="protein sequence ID" value="CAK02386.1"/>
    <property type="molecule type" value="Genomic_DNA"/>
</dbReference>
<organism evidence="2 3">
    <name type="scientific">Bartonella tribocorum (strain DSM 28219 / CCUG 45778 / CIP 105476 / IBS 506)</name>
    <dbReference type="NCBI Taxonomy" id="382640"/>
    <lineage>
        <taxon>Bacteria</taxon>
        <taxon>Pseudomonadati</taxon>
        <taxon>Pseudomonadota</taxon>
        <taxon>Alphaproteobacteria</taxon>
        <taxon>Hyphomicrobiales</taxon>
        <taxon>Bartonellaceae</taxon>
        <taxon>Bartonella</taxon>
    </lineage>
</organism>
<keyword evidence="3" id="KW-1185">Reference proteome</keyword>
<sequence length="263" mass="29712">MNHYFILKANNIERIHTVKYSGTFEDLKNIVKTAGYKIKETKSLSLNSSGGYQIKTFNGGIINWYENTGTINFQGKENIKQKLREDLAKHIEEKSQTFSPKTAFNTSNKKIFIVHGHDHVALKQLTSILNDLNLEPYILQNTGGNGLTIIEALEQGICNDFIKFGIVLLTPDDIGYAKSKGKKTAQPRARQNVIFEMGMLMNALSRKNVAILIKQELELPSDIHGIIYIPFKKHVKETLKDLSYRLCEAGFNLDAKKVSHASR</sequence>
<dbReference type="HOGENOM" id="CLU_062182_1_1_5"/>
<dbReference type="InterPro" id="IPR019302">
    <property type="entry name" value="CAP12/PCTIR_TIR_dom"/>
</dbReference>
<reference evidence="2 3" key="1">
    <citation type="journal article" date="2007" name="Nat. Genet.">
        <title>Genomic analysis of Bartonella identifies type IV secretion systems as host adaptability factors.</title>
        <authorList>
            <person name="Saenz H.L."/>
            <person name="Engel P."/>
            <person name="Stoeckli M.C."/>
            <person name="Lanz C."/>
            <person name="Raddatz G."/>
            <person name="Vayssier-Taussat M."/>
            <person name="Birtles R."/>
            <person name="Schuster S.C."/>
            <person name="Dehio C."/>
        </authorList>
    </citation>
    <scope>NUCLEOTIDE SEQUENCE [LARGE SCALE GENOMIC DNA]</scope>
    <source>
        <strain evidence="3">DSM 28219 / CCUG 45778 / CIP 105476 / IBS 506</strain>
    </source>
</reference>
<dbReference type="Pfam" id="PF10137">
    <property type="entry name" value="CAP12-PCTIR_TIR"/>
    <property type="match status" value="1"/>
</dbReference>
<evidence type="ECO:0000313" key="2">
    <source>
        <dbReference type="EMBL" id="CAK02386.1"/>
    </source>
</evidence>
<evidence type="ECO:0000259" key="1">
    <source>
        <dbReference type="Pfam" id="PF10137"/>
    </source>
</evidence>
<dbReference type="Proteomes" id="UP000001592">
    <property type="component" value="Chromosome"/>
</dbReference>
<gene>
    <name evidence="2" type="ordered locus">BT_2388</name>
</gene>
<dbReference type="eggNOG" id="COG4271">
    <property type="taxonomic scope" value="Bacteria"/>
</dbReference>
<proteinExistence type="predicted"/>
<feature type="domain" description="CD-NTase-associated protein 12/Pycsar effector protein TIR" evidence="1">
    <location>
        <begin position="110"/>
        <end position="232"/>
    </location>
</feature>
<evidence type="ECO:0000313" key="3">
    <source>
        <dbReference type="Proteomes" id="UP000001592"/>
    </source>
</evidence>